<gene>
    <name evidence="2" type="ORF">GCM10023350_37770</name>
</gene>
<dbReference type="InterPro" id="IPR013078">
    <property type="entry name" value="His_Pase_superF_clade-1"/>
</dbReference>
<protein>
    <submittedName>
        <fullName evidence="2">Histidine phosphatase family protein</fullName>
    </submittedName>
</protein>
<evidence type="ECO:0000256" key="1">
    <source>
        <dbReference type="ARBA" id="ARBA00022801"/>
    </source>
</evidence>
<keyword evidence="3" id="KW-1185">Reference proteome</keyword>
<organism evidence="2 3">
    <name type="scientific">Nocardioides endophyticus</name>
    <dbReference type="NCBI Taxonomy" id="1353775"/>
    <lineage>
        <taxon>Bacteria</taxon>
        <taxon>Bacillati</taxon>
        <taxon>Actinomycetota</taxon>
        <taxon>Actinomycetes</taxon>
        <taxon>Propionibacteriales</taxon>
        <taxon>Nocardioidaceae</taxon>
        <taxon>Nocardioides</taxon>
    </lineage>
</organism>
<dbReference type="PANTHER" id="PTHR20935:SF0">
    <property type="entry name" value="SERINE_THREONINE-PROTEIN PHOSPHATASE PGAM5, MITOCHONDRIAL"/>
    <property type="match status" value="1"/>
</dbReference>
<dbReference type="PANTHER" id="PTHR20935">
    <property type="entry name" value="PHOSPHOGLYCERATE MUTASE-RELATED"/>
    <property type="match status" value="1"/>
</dbReference>
<dbReference type="SUPFAM" id="SSF53254">
    <property type="entry name" value="Phosphoglycerate mutase-like"/>
    <property type="match status" value="1"/>
</dbReference>
<dbReference type="InterPro" id="IPR051021">
    <property type="entry name" value="Mito_Ser/Thr_phosphatase"/>
</dbReference>
<evidence type="ECO:0000313" key="2">
    <source>
        <dbReference type="EMBL" id="GAA4749146.1"/>
    </source>
</evidence>
<dbReference type="Pfam" id="PF00300">
    <property type="entry name" value="His_Phos_1"/>
    <property type="match status" value="1"/>
</dbReference>
<proteinExistence type="predicted"/>
<sequence length="222" mass="23823">MGVLLLVRHGQASFGAADYDVLSETGWEQGRLLGDWLRARGVTPTAVVRGGMRRHRETAEAIRQSAVGWPEAAVDGGWDEFDHLSVVAAYPDAPTGDLDRREFQRVFELATARWTAGGHDGEYAEPWSAFHARVTDSFDAACRLAGSGETAVAVTSGGTIAAVCAALVDPGADPTAYARMWSRFNTVLVNSSVTRVVVGPTGPRLLTFNDHPHLEGAALTYR</sequence>
<dbReference type="Gene3D" id="3.40.50.1240">
    <property type="entry name" value="Phosphoglycerate mutase-like"/>
    <property type="match status" value="1"/>
</dbReference>
<dbReference type="SMART" id="SM00855">
    <property type="entry name" value="PGAM"/>
    <property type="match status" value="1"/>
</dbReference>
<name>A0ABP8Z835_9ACTN</name>
<reference evidence="3" key="1">
    <citation type="journal article" date="2019" name="Int. J. Syst. Evol. Microbiol.">
        <title>The Global Catalogue of Microorganisms (GCM) 10K type strain sequencing project: providing services to taxonomists for standard genome sequencing and annotation.</title>
        <authorList>
            <consortium name="The Broad Institute Genomics Platform"/>
            <consortium name="The Broad Institute Genome Sequencing Center for Infectious Disease"/>
            <person name="Wu L."/>
            <person name="Ma J."/>
        </authorList>
    </citation>
    <scope>NUCLEOTIDE SEQUENCE [LARGE SCALE GENOMIC DNA]</scope>
    <source>
        <strain evidence="3">JCM 18532</strain>
    </source>
</reference>
<dbReference type="InterPro" id="IPR029033">
    <property type="entry name" value="His_PPase_superfam"/>
</dbReference>
<dbReference type="Proteomes" id="UP001499882">
    <property type="component" value="Unassembled WGS sequence"/>
</dbReference>
<accession>A0ABP8Z835</accession>
<dbReference type="RefSeq" id="WP_345528488.1">
    <property type="nucleotide sequence ID" value="NZ_BAABKN010000023.1"/>
</dbReference>
<dbReference type="CDD" id="cd07067">
    <property type="entry name" value="HP_PGM_like"/>
    <property type="match status" value="1"/>
</dbReference>
<evidence type="ECO:0000313" key="3">
    <source>
        <dbReference type="Proteomes" id="UP001499882"/>
    </source>
</evidence>
<comment type="caution">
    <text evidence="2">The sequence shown here is derived from an EMBL/GenBank/DDBJ whole genome shotgun (WGS) entry which is preliminary data.</text>
</comment>
<keyword evidence="1" id="KW-0378">Hydrolase</keyword>
<dbReference type="EMBL" id="BAABKN010000023">
    <property type="protein sequence ID" value="GAA4749146.1"/>
    <property type="molecule type" value="Genomic_DNA"/>
</dbReference>